<sequence length="85" mass="9027">MASTASDADQQALSGPGASQDTVIVIDGHMLTSMVRDTGNQDLIKFASSDELALRFQLGLADRLSRTEVLGLIGAVLKLLYGDLY</sequence>
<keyword evidence="2" id="KW-1185">Reference proteome</keyword>
<dbReference type="AlphaFoldDB" id="A0AA35M1H5"/>
<comment type="caution">
    <text evidence="1">The sequence shown here is derived from an EMBL/GenBank/DDBJ whole genome shotgun (WGS) entry which is preliminary data.</text>
</comment>
<evidence type="ECO:0000313" key="1">
    <source>
        <dbReference type="EMBL" id="CAI6088677.1"/>
    </source>
</evidence>
<dbReference type="EMBL" id="CABFNP030000862">
    <property type="protein sequence ID" value="CAI6088677.1"/>
    <property type="molecule type" value="Genomic_DNA"/>
</dbReference>
<gene>
    <name evidence="1" type="ORF">CCHLO57077_00018414</name>
</gene>
<protein>
    <submittedName>
        <fullName evidence="1">Uncharacterized protein</fullName>
    </submittedName>
</protein>
<evidence type="ECO:0000313" key="2">
    <source>
        <dbReference type="Proteomes" id="UP001160390"/>
    </source>
</evidence>
<organism evidence="1 2">
    <name type="scientific">Clonostachys chloroleuca</name>
    <dbReference type="NCBI Taxonomy" id="1926264"/>
    <lineage>
        <taxon>Eukaryota</taxon>
        <taxon>Fungi</taxon>
        <taxon>Dikarya</taxon>
        <taxon>Ascomycota</taxon>
        <taxon>Pezizomycotina</taxon>
        <taxon>Sordariomycetes</taxon>
        <taxon>Hypocreomycetidae</taxon>
        <taxon>Hypocreales</taxon>
        <taxon>Bionectriaceae</taxon>
        <taxon>Clonostachys</taxon>
    </lineage>
</organism>
<name>A0AA35M1H5_9HYPO</name>
<accession>A0AA35M1H5</accession>
<reference evidence="1" key="1">
    <citation type="submission" date="2023-01" db="EMBL/GenBank/DDBJ databases">
        <authorList>
            <person name="Piombo E."/>
        </authorList>
    </citation>
    <scope>NUCLEOTIDE SEQUENCE</scope>
</reference>
<proteinExistence type="predicted"/>
<dbReference type="Proteomes" id="UP001160390">
    <property type="component" value="Unassembled WGS sequence"/>
</dbReference>